<feature type="region of interest" description="Disordered" evidence="1">
    <location>
        <begin position="49"/>
        <end position="70"/>
    </location>
</feature>
<dbReference type="Proteomes" id="UP001151760">
    <property type="component" value="Unassembled WGS sequence"/>
</dbReference>
<reference evidence="2" key="1">
    <citation type="journal article" date="2022" name="Int. J. Mol. Sci.">
        <title>Draft Genome of Tanacetum Coccineum: Genomic Comparison of Closely Related Tanacetum-Family Plants.</title>
        <authorList>
            <person name="Yamashiro T."/>
            <person name="Shiraishi A."/>
            <person name="Nakayama K."/>
            <person name="Satake H."/>
        </authorList>
    </citation>
    <scope>NUCLEOTIDE SEQUENCE</scope>
</reference>
<protein>
    <recommendedName>
        <fullName evidence="4">Retrotransposon gag domain-containing protein</fullName>
    </recommendedName>
</protein>
<evidence type="ECO:0000313" key="2">
    <source>
        <dbReference type="EMBL" id="GJT74591.1"/>
    </source>
</evidence>
<accession>A0ABQ5GH89</accession>
<proteinExistence type="predicted"/>
<organism evidence="2 3">
    <name type="scientific">Tanacetum coccineum</name>
    <dbReference type="NCBI Taxonomy" id="301880"/>
    <lineage>
        <taxon>Eukaryota</taxon>
        <taxon>Viridiplantae</taxon>
        <taxon>Streptophyta</taxon>
        <taxon>Embryophyta</taxon>
        <taxon>Tracheophyta</taxon>
        <taxon>Spermatophyta</taxon>
        <taxon>Magnoliopsida</taxon>
        <taxon>eudicotyledons</taxon>
        <taxon>Gunneridae</taxon>
        <taxon>Pentapetalae</taxon>
        <taxon>asterids</taxon>
        <taxon>campanulids</taxon>
        <taxon>Asterales</taxon>
        <taxon>Asteraceae</taxon>
        <taxon>Asteroideae</taxon>
        <taxon>Anthemideae</taxon>
        <taxon>Anthemidinae</taxon>
        <taxon>Tanacetum</taxon>
    </lineage>
</organism>
<evidence type="ECO:0000256" key="1">
    <source>
        <dbReference type="SAM" id="MobiDB-lite"/>
    </source>
</evidence>
<evidence type="ECO:0008006" key="4">
    <source>
        <dbReference type="Google" id="ProtNLM"/>
    </source>
</evidence>
<keyword evidence="3" id="KW-1185">Reference proteome</keyword>
<gene>
    <name evidence="2" type="ORF">Tco_1041316</name>
</gene>
<name>A0ABQ5GH89_9ASTR</name>
<sequence>MPPRRTSVAIARATAVAARAAATAPMTVAAIEQLIKERVSATLANHETLRNSTNSHGDGSHNSDTGIRGTVRTPRECTYKDFLNYKPLTFKGTEGVVVLSQWFKKMESVLHIKTVLWRNKLSFLHALFPWKCLTCWNSHRKTVTHDVAYAIDWKGTKKMMTVKYYPRELALMCGRMFHEESEEVEKYVSGLPYMIRGNDESLHEAWTHFKDLLKRVPRHGIDHLLQVQIFYDHIERTTQMAADFATSDNIRELSAEEAW</sequence>
<reference evidence="2" key="2">
    <citation type="submission" date="2022-01" db="EMBL/GenBank/DDBJ databases">
        <authorList>
            <person name="Yamashiro T."/>
            <person name="Shiraishi A."/>
            <person name="Satake H."/>
            <person name="Nakayama K."/>
        </authorList>
    </citation>
    <scope>NUCLEOTIDE SEQUENCE</scope>
</reference>
<evidence type="ECO:0000313" key="3">
    <source>
        <dbReference type="Proteomes" id="UP001151760"/>
    </source>
</evidence>
<dbReference type="EMBL" id="BQNB010018454">
    <property type="protein sequence ID" value="GJT74591.1"/>
    <property type="molecule type" value="Genomic_DNA"/>
</dbReference>
<comment type="caution">
    <text evidence="2">The sequence shown here is derived from an EMBL/GenBank/DDBJ whole genome shotgun (WGS) entry which is preliminary data.</text>
</comment>
<feature type="compositionally biased region" description="Polar residues" evidence="1">
    <location>
        <begin position="49"/>
        <end position="65"/>
    </location>
</feature>